<dbReference type="RefSeq" id="XP_008729916.1">
    <property type="nucleotide sequence ID" value="XM_008731694.1"/>
</dbReference>
<name>V9D2D3_9EURO</name>
<dbReference type="HOGENOM" id="CLU_128834_0_0_1"/>
<accession>V9D2D3</accession>
<sequence>MGTPDLTTVSPYLKSQCIKTDAFGPSLDGMVQGWVRLSLSDSGFLSGIFLNASRHLSGLSQQEQGAQFSQLATWYKLPCVRAVNDAINLRSEGMLFSDSVIAQVMILALDEITTGDMAMARNHVRGAASMVVLNGGPQTLGLGGFLEMILEKYADQVGVRLDQGASHGSGIPFEDDVRS</sequence>
<evidence type="ECO:0000313" key="2">
    <source>
        <dbReference type="Proteomes" id="UP000030678"/>
    </source>
</evidence>
<gene>
    <name evidence="1" type="ORF">G647_07378</name>
</gene>
<organism evidence="1 2">
    <name type="scientific">Cladophialophora carrionii CBS 160.54</name>
    <dbReference type="NCBI Taxonomy" id="1279043"/>
    <lineage>
        <taxon>Eukaryota</taxon>
        <taxon>Fungi</taxon>
        <taxon>Dikarya</taxon>
        <taxon>Ascomycota</taxon>
        <taxon>Pezizomycotina</taxon>
        <taxon>Eurotiomycetes</taxon>
        <taxon>Chaetothyriomycetidae</taxon>
        <taxon>Chaetothyriales</taxon>
        <taxon>Herpotrichiellaceae</taxon>
        <taxon>Cladophialophora</taxon>
    </lineage>
</organism>
<protein>
    <submittedName>
        <fullName evidence="1">Uncharacterized protein</fullName>
    </submittedName>
</protein>
<evidence type="ECO:0000313" key="1">
    <source>
        <dbReference type="EMBL" id="ETI21035.1"/>
    </source>
</evidence>
<dbReference type="GeneID" id="19985871"/>
<dbReference type="PANTHER" id="PTHR37540:SF5">
    <property type="entry name" value="TRANSCRIPTION FACTOR DOMAIN-CONTAINING PROTEIN"/>
    <property type="match status" value="1"/>
</dbReference>
<dbReference type="EMBL" id="KB822707">
    <property type="protein sequence ID" value="ETI21035.1"/>
    <property type="molecule type" value="Genomic_DNA"/>
</dbReference>
<dbReference type="InterPro" id="IPR021858">
    <property type="entry name" value="Fun_TF"/>
</dbReference>
<dbReference type="Proteomes" id="UP000030678">
    <property type="component" value="Unassembled WGS sequence"/>
</dbReference>
<proteinExistence type="predicted"/>
<reference evidence="1 2" key="1">
    <citation type="submission" date="2013-03" db="EMBL/GenBank/DDBJ databases">
        <title>The Genome Sequence of Cladophialophora carrionii CBS 160.54.</title>
        <authorList>
            <consortium name="The Broad Institute Genomics Platform"/>
            <person name="Cuomo C."/>
            <person name="de Hoog S."/>
            <person name="Gorbushina A."/>
            <person name="Walker B."/>
            <person name="Young S.K."/>
            <person name="Zeng Q."/>
            <person name="Gargeya S."/>
            <person name="Fitzgerald M."/>
            <person name="Haas B."/>
            <person name="Abouelleil A."/>
            <person name="Allen A.W."/>
            <person name="Alvarado L."/>
            <person name="Arachchi H.M."/>
            <person name="Berlin A.M."/>
            <person name="Chapman S.B."/>
            <person name="Gainer-Dewar J."/>
            <person name="Goldberg J."/>
            <person name="Griggs A."/>
            <person name="Gujja S."/>
            <person name="Hansen M."/>
            <person name="Howarth C."/>
            <person name="Imamovic A."/>
            <person name="Ireland A."/>
            <person name="Larimer J."/>
            <person name="McCowan C."/>
            <person name="Murphy C."/>
            <person name="Pearson M."/>
            <person name="Poon T.W."/>
            <person name="Priest M."/>
            <person name="Roberts A."/>
            <person name="Saif S."/>
            <person name="Shea T."/>
            <person name="Sisk P."/>
            <person name="Sykes S."/>
            <person name="Wortman J."/>
            <person name="Nusbaum C."/>
            <person name="Birren B."/>
        </authorList>
    </citation>
    <scope>NUCLEOTIDE SEQUENCE [LARGE SCALE GENOMIC DNA]</scope>
    <source>
        <strain evidence="1 2">CBS 160.54</strain>
    </source>
</reference>
<dbReference type="Pfam" id="PF11951">
    <property type="entry name" value="Fungal_trans_2"/>
    <property type="match status" value="1"/>
</dbReference>
<dbReference type="OrthoDB" id="5620at2759"/>
<dbReference type="PANTHER" id="PTHR37540">
    <property type="entry name" value="TRANSCRIPTION FACTOR (ACR-2), PUTATIVE-RELATED-RELATED"/>
    <property type="match status" value="1"/>
</dbReference>
<dbReference type="VEuPathDB" id="FungiDB:G647_07378"/>
<dbReference type="AlphaFoldDB" id="V9D2D3"/>